<accession>A0ACC0WWK6</accession>
<dbReference type="Proteomes" id="UP001163321">
    <property type="component" value="Chromosome 1"/>
</dbReference>
<sequence>MHFQILEEVGKNVNYLGKNDRFVHTNRACRSIPATFLNLFTSPLSAFTKHLRIHHIDRRLHFQRIIQCNEIFV</sequence>
<keyword evidence="2" id="KW-1185">Reference proteome</keyword>
<organism evidence="1 2">
    <name type="scientific">Peronosclerospora sorghi</name>
    <dbReference type="NCBI Taxonomy" id="230839"/>
    <lineage>
        <taxon>Eukaryota</taxon>
        <taxon>Sar</taxon>
        <taxon>Stramenopiles</taxon>
        <taxon>Oomycota</taxon>
        <taxon>Peronosporomycetes</taxon>
        <taxon>Peronosporales</taxon>
        <taxon>Peronosporaceae</taxon>
        <taxon>Peronosclerospora</taxon>
    </lineage>
</organism>
<evidence type="ECO:0000313" key="2">
    <source>
        <dbReference type="Proteomes" id="UP001163321"/>
    </source>
</evidence>
<proteinExistence type="predicted"/>
<evidence type="ECO:0000313" key="1">
    <source>
        <dbReference type="EMBL" id="KAI9922767.1"/>
    </source>
</evidence>
<name>A0ACC0WWK6_9STRA</name>
<comment type="caution">
    <text evidence="1">The sequence shown here is derived from an EMBL/GenBank/DDBJ whole genome shotgun (WGS) entry which is preliminary data.</text>
</comment>
<gene>
    <name evidence="1" type="ORF">PsorP6_000857</name>
</gene>
<reference evidence="1 2" key="1">
    <citation type="journal article" date="2022" name="bioRxiv">
        <title>The genome of the oomycete Peronosclerospora sorghi, a cosmopolitan pathogen of maize and sorghum, is inflated with dispersed pseudogenes.</title>
        <authorList>
            <person name="Fletcher K."/>
            <person name="Martin F."/>
            <person name="Isakeit T."/>
            <person name="Cavanaugh K."/>
            <person name="Magill C."/>
            <person name="Michelmore R."/>
        </authorList>
    </citation>
    <scope>NUCLEOTIDE SEQUENCE [LARGE SCALE GENOMIC DNA]</scope>
    <source>
        <strain evidence="1">P6</strain>
    </source>
</reference>
<dbReference type="EMBL" id="CM047580">
    <property type="protein sequence ID" value="KAI9922767.1"/>
    <property type="molecule type" value="Genomic_DNA"/>
</dbReference>
<protein>
    <submittedName>
        <fullName evidence="1">Uncharacterized protein</fullName>
    </submittedName>
</protein>